<sequence length="74" mass="8622">MMFFTRGCKHRISQRNIKTMRIWPNWGRTNTAQQVPGESTRFATIQGESDRIRANPIRPESAHQQTMLCNAFLT</sequence>
<comment type="caution">
    <text evidence="1">The sequence shown here is derived from an EMBL/GenBank/DDBJ whole genome shotgun (WGS) entry which is preliminary data.</text>
</comment>
<gene>
    <name evidence="1" type="ORF">Taro_035872</name>
</gene>
<evidence type="ECO:0000313" key="1">
    <source>
        <dbReference type="EMBL" id="MQM03099.1"/>
    </source>
</evidence>
<organism evidence="1 2">
    <name type="scientific">Colocasia esculenta</name>
    <name type="common">Wild taro</name>
    <name type="synonym">Arum esculentum</name>
    <dbReference type="NCBI Taxonomy" id="4460"/>
    <lineage>
        <taxon>Eukaryota</taxon>
        <taxon>Viridiplantae</taxon>
        <taxon>Streptophyta</taxon>
        <taxon>Embryophyta</taxon>
        <taxon>Tracheophyta</taxon>
        <taxon>Spermatophyta</taxon>
        <taxon>Magnoliopsida</taxon>
        <taxon>Liliopsida</taxon>
        <taxon>Araceae</taxon>
        <taxon>Aroideae</taxon>
        <taxon>Colocasieae</taxon>
        <taxon>Colocasia</taxon>
    </lineage>
</organism>
<keyword evidence="2" id="KW-1185">Reference proteome</keyword>
<name>A0A843W1J5_COLES</name>
<protein>
    <submittedName>
        <fullName evidence="1">Uncharacterized protein</fullName>
    </submittedName>
</protein>
<dbReference type="EMBL" id="NMUH01002976">
    <property type="protein sequence ID" value="MQM03099.1"/>
    <property type="molecule type" value="Genomic_DNA"/>
</dbReference>
<dbReference type="Proteomes" id="UP000652761">
    <property type="component" value="Unassembled WGS sequence"/>
</dbReference>
<accession>A0A843W1J5</accession>
<reference evidence="1" key="1">
    <citation type="submission" date="2017-07" db="EMBL/GenBank/DDBJ databases">
        <title>Taro Niue Genome Assembly and Annotation.</title>
        <authorList>
            <person name="Atibalentja N."/>
            <person name="Keating K."/>
            <person name="Fields C.J."/>
        </authorList>
    </citation>
    <scope>NUCLEOTIDE SEQUENCE</scope>
    <source>
        <strain evidence="1">Niue_2</strain>
        <tissue evidence="1">Leaf</tissue>
    </source>
</reference>
<proteinExistence type="predicted"/>
<evidence type="ECO:0000313" key="2">
    <source>
        <dbReference type="Proteomes" id="UP000652761"/>
    </source>
</evidence>
<dbReference type="AlphaFoldDB" id="A0A843W1J5"/>